<dbReference type="SMART" id="SM00354">
    <property type="entry name" value="HTH_LACI"/>
    <property type="match status" value="1"/>
</dbReference>
<evidence type="ECO:0000313" key="5">
    <source>
        <dbReference type="EMBL" id="OUL59616.1"/>
    </source>
</evidence>
<accession>A0A244CW12</accession>
<dbReference type="GO" id="GO:0000976">
    <property type="term" value="F:transcription cis-regulatory region binding"/>
    <property type="evidence" value="ECO:0007669"/>
    <property type="project" value="TreeGrafter"/>
</dbReference>
<dbReference type="SUPFAM" id="SSF47413">
    <property type="entry name" value="lambda repressor-like DNA-binding domains"/>
    <property type="match status" value="1"/>
</dbReference>
<gene>
    <name evidence="5" type="ORF">B1199_05105</name>
</gene>
<dbReference type="RefSeq" id="WP_086743007.1">
    <property type="nucleotide sequence ID" value="NZ_MWPV01000001.1"/>
</dbReference>
<comment type="caution">
    <text evidence="5">The sequence shown here is derived from an EMBL/GenBank/DDBJ whole genome shotgun (WGS) entry which is preliminary data.</text>
</comment>
<evidence type="ECO:0000256" key="1">
    <source>
        <dbReference type="ARBA" id="ARBA00023015"/>
    </source>
</evidence>
<dbReference type="Pfam" id="PF00356">
    <property type="entry name" value="LacI"/>
    <property type="match status" value="1"/>
</dbReference>
<evidence type="ECO:0000313" key="6">
    <source>
        <dbReference type="Proteomes" id="UP000194841"/>
    </source>
</evidence>
<dbReference type="PRINTS" id="PR00036">
    <property type="entry name" value="HTHLACI"/>
</dbReference>
<feature type="domain" description="HTH lacI-type" evidence="4">
    <location>
        <begin position="3"/>
        <end position="57"/>
    </location>
</feature>
<dbReference type="InterPro" id="IPR010982">
    <property type="entry name" value="Lambda_DNA-bd_dom_sf"/>
</dbReference>
<keyword evidence="1" id="KW-0805">Transcription regulation</keyword>
<keyword evidence="3" id="KW-0804">Transcription</keyword>
<organism evidence="5 6">
    <name type="scientific">Pseudoalteromonas ulvae</name>
    <dbReference type="NCBI Taxonomy" id="107327"/>
    <lineage>
        <taxon>Bacteria</taxon>
        <taxon>Pseudomonadati</taxon>
        <taxon>Pseudomonadota</taxon>
        <taxon>Gammaproteobacteria</taxon>
        <taxon>Alteromonadales</taxon>
        <taxon>Pseudoalteromonadaceae</taxon>
        <taxon>Pseudoalteromonas</taxon>
    </lineage>
</organism>
<dbReference type="OrthoDB" id="9798934at2"/>
<proteinExistence type="predicted"/>
<keyword evidence="2" id="KW-0238">DNA-binding</keyword>
<dbReference type="InterPro" id="IPR000843">
    <property type="entry name" value="HTH_LacI"/>
</dbReference>
<dbReference type="PROSITE" id="PS00356">
    <property type="entry name" value="HTH_LACI_1"/>
    <property type="match status" value="1"/>
</dbReference>
<keyword evidence="6" id="KW-1185">Reference proteome</keyword>
<protein>
    <submittedName>
        <fullName evidence="5">LacI family transcriptional regulator</fullName>
    </submittedName>
</protein>
<dbReference type="PANTHER" id="PTHR30146:SF153">
    <property type="entry name" value="LACTOSE OPERON REPRESSOR"/>
    <property type="match status" value="1"/>
</dbReference>
<dbReference type="Gene3D" id="1.10.260.40">
    <property type="entry name" value="lambda repressor-like DNA-binding domains"/>
    <property type="match status" value="1"/>
</dbReference>
<dbReference type="SUPFAM" id="SSF53822">
    <property type="entry name" value="Periplasmic binding protein-like I"/>
    <property type="match status" value="1"/>
</dbReference>
<dbReference type="InterPro" id="IPR028082">
    <property type="entry name" value="Peripla_BP_I"/>
</dbReference>
<dbReference type="Pfam" id="PF13377">
    <property type="entry name" value="Peripla_BP_3"/>
    <property type="match status" value="1"/>
</dbReference>
<dbReference type="AlphaFoldDB" id="A0A244CW12"/>
<dbReference type="CDD" id="cd01545">
    <property type="entry name" value="PBP1_SalR"/>
    <property type="match status" value="1"/>
</dbReference>
<name>A0A244CW12_PSEDV</name>
<sequence length="340" mass="37587">MKVTINDVAKLAGVSMKTVSRVMNNEPSVRKKTYDIVMEAVNELKYQPNLAARSLAGTKSFTIGLVYDNPNAYYVLDMQKGILSRCKEEGYELLIHPCSGSDDMMLEELATMVKRARISGLILTPPLSERPDVIEMLDQLSVNYVRILSGCESSSEQTDCIYVNDRDASFAITEHLISLGHQHIAFLSGDKEHKSTLERLAGYKEALSKNGIAVDESLVIDGQYSFESGVTNAKQLLADNKDVSAIFACNDEIAAGALFAARLMSIKIPQQLSIAGFEDNPFSRQTWPKLTTAHQSIDTIAQHAAKLLFAKTRGTRNQDKDLRKMFTPELVVRDSTGAQE</sequence>
<dbReference type="CDD" id="cd01392">
    <property type="entry name" value="HTH_LacI"/>
    <property type="match status" value="1"/>
</dbReference>
<dbReference type="Gene3D" id="3.40.50.2300">
    <property type="match status" value="2"/>
</dbReference>
<evidence type="ECO:0000256" key="3">
    <source>
        <dbReference type="ARBA" id="ARBA00023163"/>
    </source>
</evidence>
<dbReference type="EMBL" id="MWPV01000001">
    <property type="protein sequence ID" value="OUL59616.1"/>
    <property type="molecule type" value="Genomic_DNA"/>
</dbReference>
<dbReference type="PROSITE" id="PS50932">
    <property type="entry name" value="HTH_LACI_2"/>
    <property type="match status" value="1"/>
</dbReference>
<dbReference type="Proteomes" id="UP000194841">
    <property type="component" value="Unassembled WGS sequence"/>
</dbReference>
<dbReference type="InterPro" id="IPR046335">
    <property type="entry name" value="LacI/GalR-like_sensor"/>
</dbReference>
<evidence type="ECO:0000259" key="4">
    <source>
        <dbReference type="PROSITE" id="PS50932"/>
    </source>
</evidence>
<reference evidence="5 6" key="1">
    <citation type="submission" date="2017-02" db="EMBL/GenBank/DDBJ databases">
        <title>Pseudoalteromonas ulvae TC14 Genome.</title>
        <authorList>
            <person name="Molmeret M."/>
        </authorList>
    </citation>
    <scope>NUCLEOTIDE SEQUENCE [LARGE SCALE GENOMIC DNA]</scope>
    <source>
        <strain evidence="5">TC14</strain>
    </source>
</reference>
<evidence type="ECO:0000256" key="2">
    <source>
        <dbReference type="ARBA" id="ARBA00023125"/>
    </source>
</evidence>
<dbReference type="PANTHER" id="PTHR30146">
    <property type="entry name" value="LACI-RELATED TRANSCRIPTIONAL REPRESSOR"/>
    <property type="match status" value="1"/>
</dbReference>
<dbReference type="GO" id="GO:0003700">
    <property type="term" value="F:DNA-binding transcription factor activity"/>
    <property type="evidence" value="ECO:0007669"/>
    <property type="project" value="TreeGrafter"/>
</dbReference>